<organism evidence="1 2">
    <name type="scientific">Mycoplasmopsis bovis</name>
    <name type="common">Mycoplasma bovis</name>
    <dbReference type="NCBI Taxonomy" id="28903"/>
    <lineage>
        <taxon>Bacteria</taxon>
        <taxon>Bacillati</taxon>
        <taxon>Mycoplasmatota</taxon>
        <taxon>Mycoplasmoidales</taxon>
        <taxon>Metamycoplasmataceae</taxon>
        <taxon>Mycoplasmopsis</taxon>
    </lineage>
</organism>
<reference evidence="1 2" key="1">
    <citation type="journal article" date="2020" name="Vet. Res.">
        <title>Phylogenomic analysis of Mycoplasma bovis from Belgian veal, dairy and beef herds.</title>
        <authorList>
            <person name="Bokma J."/>
            <person name="Vereecke N."/>
            <person name="De Bleecker K."/>
            <person name="Callens J."/>
            <person name="Ribbens S."/>
            <person name="Nauwynck H."/>
            <person name="Haesebrouck F."/>
            <person name="Theuns S."/>
            <person name="Boyen F."/>
            <person name="Pardon B."/>
        </authorList>
    </citation>
    <scope>NUCLEOTIDE SEQUENCE [LARGE SCALE GENOMIC DNA]</scope>
    <source>
        <strain evidence="1 2">Mb222</strain>
    </source>
</reference>
<accession>A0ABY8RWT3</accession>
<dbReference type="RefSeq" id="WP_115266400.1">
    <property type="nucleotide sequence ID" value="NZ_CP022586.1"/>
</dbReference>
<sequence length="294" mass="34893">MQKTKASNVKLDRVRKAVNDEYYTDYDFIDSEMDKFKKHFENKVIYLNCDDPIISNFYKFFKNKFKELKLKQLICSGLNLITNLTYHYEYDGEVEYKYDTQNYSGKYDDPYSIELIKKADIVITNPPFSMFRDYYDFLKLHKKKFLILGLNIAVQYVNVFDDIKNLRVSAIEASSTKFLIPKPLENRVIKYLNGQFYIDVCVNWFTNLEIENNKPFLNSPLTYNPTIYQKYDSHDAIECSSVNNIPNDYYGLIGVPVTFIYKWNPKQFALIDVIRPKLNGHKLFTRVIIKRINE</sequence>
<keyword evidence="2" id="KW-1185">Reference proteome</keyword>
<dbReference type="PROSITE" id="PS00092">
    <property type="entry name" value="N6_MTASE"/>
    <property type="match status" value="1"/>
</dbReference>
<evidence type="ECO:0000313" key="2">
    <source>
        <dbReference type="Proteomes" id="UP000596039"/>
    </source>
</evidence>
<dbReference type="EMBL" id="CP058496">
    <property type="protein sequence ID" value="WHO15159.1"/>
    <property type="molecule type" value="Genomic_DNA"/>
</dbReference>
<evidence type="ECO:0000313" key="1">
    <source>
        <dbReference type="EMBL" id="WHO15159.1"/>
    </source>
</evidence>
<name>A0ABY8RWT3_MYCBV</name>
<dbReference type="InterPro" id="IPR025247">
    <property type="entry name" value="EcoRI-like_methylase"/>
</dbReference>
<dbReference type="GO" id="GO:0008168">
    <property type="term" value="F:methyltransferase activity"/>
    <property type="evidence" value="ECO:0007669"/>
    <property type="project" value="UniProtKB-KW"/>
</dbReference>
<protein>
    <submittedName>
        <fullName evidence="1">Adenine-specific methyltransferase EcoRI family protein</fullName>
    </submittedName>
</protein>
<dbReference type="GO" id="GO:0032259">
    <property type="term" value="P:methylation"/>
    <property type="evidence" value="ECO:0007669"/>
    <property type="project" value="UniProtKB-KW"/>
</dbReference>
<gene>
    <name evidence="1" type="ORF">HYD69_04135</name>
</gene>
<proteinExistence type="predicted"/>
<keyword evidence="1" id="KW-0489">Methyltransferase</keyword>
<keyword evidence="1" id="KW-0808">Transferase</keyword>
<dbReference type="Proteomes" id="UP000596039">
    <property type="component" value="Chromosome"/>
</dbReference>
<dbReference type="InterPro" id="IPR002052">
    <property type="entry name" value="DNA_methylase_N6_adenine_CS"/>
</dbReference>
<dbReference type="Pfam" id="PF13651">
    <property type="entry name" value="EcoRI_methylase"/>
    <property type="match status" value="1"/>
</dbReference>